<dbReference type="Proteomes" id="UP000188551">
    <property type="component" value="Unassembled WGS sequence"/>
</dbReference>
<keyword evidence="3" id="KW-1185">Reference proteome</keyword>
<dbReference type="EMBL" id="MUXN01000008">
    <property type="protein sequence ID" value="OOC06394.1"/>
    <property type="molecule type" value="Genomic_DNA"/>
</dbReference>
<organism evidence="2 3">
    <name type="scientific">Amycolatopsis azurea DSM 43854</name>
    <dbReference type="NCBI Taxonomy" id="1238180"/>
    <lineage>
        <taxon>Bacteria</taxon>
        <taxon>Bacillati</taxon>
        <taxon>Actinomycetota</taxon>
        <taxon>Actinomycetes</taxon>
        <taxon>Pseudonocardiales</taxon>
        <taxon>Pseudonocardiaceae</taxon>
        <taxon>Amycolatopsis</taxon>
    </lineage>
</organism>
<evidence type="ECO:0000313" key="3">
    <source>
        <dbReference type="Proteomes" id="UP000188551"/>
    </source>
</evidence>
<feature type="region of interest" description="Disordered" evidence="1">
    <location>
        <begin position="23"/>
        <end position="166"/>
    </location>
</feature>
<name>A0ABX3JHM5_9PSEU</name>
<comment type="caution">
    <text evidence="2">The sequence shown here is derived from an EMBL/GenBank/DDBJ whole genome shotgun (WGS) entry which is preliminary data.</text>
</comment>
<sequence length="166" mass="17688">MDPRARADALLARASARGAFVVTPDNATSPMDSANTQQIPRSVVAEIDRSSDPDTTTQLPASLIAENDHPLAGPEPTTRLDLPPVRGEGSTQPQPYPRRPGTQPTRPLPQAATPLTRRPPAAPVQSPLIEQQEQETVENEIGGGLVPTVKQTPSGRSNLSRRLDGI</sequence>
<feature type="compositionally biased region" description="Polar residues" evidence="1">
    <location>
        <begin position="25"/>
        <end position="40"/>
    </location>
</feature>
<gene>
    <name evidence="2" type="ORF">B0293_12960</name>
</gene>
<evidence type="ECO:0000256" key="1">
    <source>
        <dbReference type="SAM" id="MobiDB-lite"/>
    </source>
</evidence>
<reference evidence="2 3" key="1">
    <citation type="submission" date="2017-02" db="EMBL/GenBank/DDBJ databases">
        <title>Amycolatopsis azurea DSM 43854 draft genome.</title>
        <authorList>
            <person name="Mayilraj S."/>
        </authorList>
    </citation>
    <scope>NUCLEOTIDE SEQUENCE [LARGE SCALE GENOMIC DNA]</scope>
    <source>
        <strain evidence="2 3">DSM 43854</strain>
    </source>
</reference>
<evidence type="ECO:0000313" key="2">
    <source>
        <dbReference type="EMBL" id="OOC06394.1"/>
    </source>
</evidence>
<accession>A0ABX3JHM5</accession>
<proteinExistence type="predicted"/>
<feature type="compositionally biased region" description="Polar residues" evidence="1">
    <location>
        <begin position="149"/>
        <end position="160"/>
    </location>
</feature>
<protein>
    <submittedName>
        <fullName evidence="2">Uncharacterized protein</fullName>
    </submittedName>
</protein>